<keyword evidence="1" id="KW-0812">Transmembrane</keyword>
<dbReference type="Gene3D" id="3.40.50.410">
    <property type="entry name" value="von Willebrand factor, type A domain"/>
    <property type="match status" value="1"/>
</dbReference>
<proteinExistence type="predicted"/>
<feature type="domain" description="Putative Flp pilus-assembly TadG-like N-terminal" evidence="2">
    <location>
        <begin position="36"/>
        <end position="80"/>
    </location>
</feature>
<name>A0A5S9N5I7_9GAMM</name>
<evidence type="ECO:0000256" key="1">
    <source>
        <dbReference type="SAM" id="Phobius"/>
    </source>
</evidence>
<sequence>MKRHVVKNRTSQSFARPAAERLPMPMPRAIGRQQRGNVAISAVIVLPILLMMVAFSIDVSNQLRVKSRLADGVEAAALAVTLRADDSSSNNKKLARAYLRRFFEGSRPNVNGVTQSNNRFDVAAQVDVDMLMMHRFFDDADELRHETSAAAQYRSVQEKRMEIALVLDLSGSMSSPEAFGPMIEATNRLMDLAGDNVAISIVPFSGGSGTDSNGNGVGYFAASVNPRKAVAGKSLTWLPDVNRNYCVKGAQGSAADAARDWNKTPDELTPEYLEQTGGQYLSENCVEYPILSLTHDRQVLKDYLATIVRENLDSSDSIIYEGIIWGARVLSDDWQGFWGGDDLPTSDPDVEKHLIMLSDAADAPSAAGFYLRDMLRYYYAGAAYDLCDDITGIRSKNINLHLIGYQTNFNFDTWTRWIYATGCFLPENMTQAGDADGVISAFEEALSASASSQSLILVDPK</sequence>
<reference evidence="3 4" key="1">
    <citation type="submission" date="2019-11" db="EMBL/GenBank/DDBJ databases">
        <authorList>
            <person name="Holert J."/>
        </authorList>
    </citation>
    <scope>NUCLEOTIDE SEQUENCE [LARGE SCALE GENOMIC DNA]</scope>
    <source>
        <strain evidence="3">SB11_3</strain>
    </source>
</reference>
<dbReference type="AlphaFoldDB" id="A0A5S9N5I7"/>
<dbReference type="OrthoDB" id="7522752at2"/>
<dbReference type="SUPFAM" id="SSF53300">
    <property type="entry name" value="vWA-like"/>
    <property type="match status" value="1"/>
</dbReference>
<accession>A0A5S9N5I7</accession>
<dbReference type="EMBL" id="CACSIO010000001">
    <property type="protein sequence ID" value="CAA0085030.1"/>
    <property type="molecule type" value="Genomic_DNA"/>
</dbReference>
<keyword evidence="1" id="KW-1133">Transmembrane helix</keyword>
<feature type="transmembrane region" description="Helical" evidence="1">
    <location>
        <begin position="38"/>
        <end position="57"/>
    </location>
</feature>
<dbReference type="Pfam" id="PF13400">
    <property type="entry name" value="Tad"/>
    <property type="match status" value="1"/>
</dbReference>
<keyword evidence="4" id="KW-1185">Reference proteome</keyword>
<keyword evidence="1" id="KW-0472">Membrane</keyword>
<gene>
    <name evidence="3" type="ORF">OPDIPICF_00764</name>
</gene>
<evidence type="ECO:0000259" key="2">
    <source>
        <dbReference type="Pfam" id="PF13400"/>
    </source>
</evidence>
<dbReference type="Proteomes" id="UP000441399">
    <property type="component" value="Unassembled WGS sequence"/>
</dbReference>
<protein>
    <recommendedName>
        <fullName evidence="2">Putative Flp pilus-assembly TadG-like N-terminal domain-containing protein</fullName>
    </recommendedName>
</protein>
<dbReference type="InterPro" id="IPR028087">
    <property type="entry name" value="Tad_N"/>
</dbReference>
<evidence type="ECO:0000313" key="3">
    <source>
        <dbReference type="EMBL" id="CAA0085030.1"/>
    </source>
</evidence>
<organism evidence="3 4">
    <name type="scientific">BD1-7 clade bacterium</name>
    <dbReference type="NCBI Taxonomy" id="2029982"/>
    <lineage>
        <taxon>Bacteria</taxon>
        <taxon>Pseudomonadati</taxon>
        <taxon>Pseudomonadota</taxon>
        <taxon>Gammaproteobacteria</taxon>
        <taxon>Cellvibrionales</taxon>
        <taxon>Spongiibacteraceae</taxon>
        <taxon>BD1-7 clade</taxon>
    </lineage>
</organism>
<evidence type="ECO:0000313" key="4">
    <source>
        <dbReference type="Proteomes" id="UP000441399"/>
    </source>
</evidence>
<dbReference type="InterPro" id="IPR036465">
    <property type="entry name" value="vWFA_dom_sf"/>
</dbReference>